<protein>
    <submittedName>
        <fullName evidence="1">Uncharacterized protein</fullName>
    </submittedName>
</protein>
<comment type="caution">
    <text evidence="1">The sequence shown here is derived from an EMBL/GenBank/DDBJ whole genome shotgun (WGS) entry which is preliminary data.</text>
</comment>
<accession>A0A844EB32</accession>
<feature type="non-terminal residue" evidence="1">
    <location>
        <position position="48"/>
    </location>
</feature>
<reference evidence="1 2" key="1">
    <citation type="submission" date="2019-11" db="EMBL/GenBank/DDBJ databases">
        <title>Draft Genome Sequence of Plant Growth-Promoting Rhizosphere-Associated Bacteria.</title>
        <authorList>
            <person name="Vasilyev I.Y."/>
            <person name="Radchenko V."/>
            <person name="Ilnitskaya E.V."/>
        </authorList>
    </citation>
    <scope>NUCLEOTIDE SEQUENCE [LARGE SCALE GENOMIC DNA]</scope>
    <source>
        <strain evidence="1 2">VRA_07sq_f</strain>
    </source>
</reference>
<dbReference type="AlphaFoldDB" id="A0A844EB32"/>
<organism evidence="1 2">
    <name type="scientific">Lentilactobacillus parabuchneri</name>
    <dbReference type="NCBI Taxonomy" id="152331"/>
    <lineage>
        <taxon>Bacteria</taxon>
        <taxon>Bacillati</taxon>
        <taxon>Bacillota</taxon>
        <taxon>Bacilli</taxon>
        <taxon>Lactobacillales</taxon>
        <taxon>Lactobacillaceae</taxon>
        <taxon>Lentilactobacillus</taxon>
    </lineage>
</organism>
<gene>
    <name evidence="1" type="ORF">GKC44_06235</name>
</gene>
<sequence>MKFKLSLITRKLILSGILSIGILLAVPACAHAYTNLGENSNIQYVKVK</sequence>
<evidence type="ECO:0000313" key="2">
    <source>
        <dbReference type="Proteomes" id="UP000491237"/>
    </source>
</evidence>
<dbReference type="Proteomes" id="UP000491237">
    <property type="component" value="Unassembled WGS sequence"/>
</dbReference>
<evidence type="ECO:0000313" key="1">
    <source>
        <dbReference type="EMBL" id="MSE20851.1"/>
    </source>
</evidence>
<proteinExistence type="predicted"/>
<name>A0A844EB32_9LACO</name>
<dbReference type="EMBL" id="WKKY01000180">
    <property type="protein sequence ID" value="MSE20851.1"/>
    <property type="molecule type" value="Genomic_DNA"/>
</dbReference>